<evidence type="ECO:0000313" key="2">
    <source>
        <dbReference type="Proteomes" id="UP000557217"/>
    </source>
</evidence>
<proteinExistence type="predicted"/>
<dbReference type="RefSeq" id="WP_168412132.1">
    <property type="nucleotide sequence ID" value="NZ_JAAXPW010000008.1"/>
</dbReference>
<reference evidence="1 2" key="1">
    <citation type="submission" date="2020-08" db="EMBL/GenBank/DDBJ databases">
        <title>Genomic Encyclopedia of Type Strains, Phase IV (KMG-IV): sequencing the most valuable type-strain genomes for metagenomic binning, comparative biology and taxonomic classification.</title>
        <authorList>
            <person name="Goeker M."/>
        </authorList>
    </citation>
    <scope>NUCLEOTIDE SEQUENCE [LARGE SCALE GENOMIC DNA]</scope>
    <source>
        <strain evidence="1 2">DSM 10633</strain>
    </source>
</reference>
<name>A0A840PV67_URETH</name>
<keyword evidence="2" id="KW-1185">Reference proteome</keyword>
<evidence type="ECO:0000313" key="1">
    <source>
        <dbReference type="EMBL" id="MBB5148622.1"/>
    </source>
</evidence>
<dbReference type="Proteomes" id="UP000557217">
    <property type="component" value="Unassembled WGS sequence"/>
</dbReference>
<dbReference type="EMBL" id="JACHGZ010000008">
    <property type="protein sequence ID" value="MBB5148622.1"/>
    <property type="molecule type" value="Genomic_DNA"/>
</dbReference>
<gene>
    <name evidence="1" type="ORF">HNR36_001008</name>
</gene>
<comment type="caution">
    <text evidence="1">The sequence shown here is derived from an EMBL/GenBank/DDBJ whole genome shotgun (WGS) entry which is preliminary data.</text>
</comment>
<protein>
    <submittedName>
        <fullName evidence="1">Uncharacterized protein</fullName>
    </submittedName>
</protein>
<organism evidence="1 2">
    <name type="scientific">Ureibacillus thermosphaericus</name>
    <dbReference type="NCBI Taxonomy" id="51173"/>
    <lineage>
        <taxon>Bacteria</taxon>
        <taxon>Bacillati</taxon>
        <taxon>Bacillota</taxon>
        <taxon>Bacilli</taxon>
        <taxon>Bacillales</taxon>
        <taxon>Caryophanaceae</taxon>
        <taxon>Ureibacillus</taxon>
    </lineage>
</organism>
<accession>A0A840PV67</accession>
<dbReference type="AlphaFoldDB" id="A0A840PV67"/>
<sequence>MVEKVLELVNELQEITKKKWLSIYVDVDKAEVHILITKTFLSIFEDFTVRKFPSDQHPYEAFAEIKGIKFITLMTQKEYEEYVEKTA</sequence>